<comment type="caution">
    <text evidence="2">The sequence shown here is derived from an EMBL/GenBank/DDBJ whole genome shotgun (WGS) entry which is preliminary data.</text>
</comment>
<dbReference type="Pfam" id="PF13182">
    <property type="entry name" value="DUF4007"/>
    <property type="match status" value="1"/>
</dbReference>
<feature type="domain" description="DUF4007" evidence="1">
    <location>
        <begin position="14"/>
        <end position="290"/>
    </location>
</feature>
<dbReference type="OrthoDB" id="747541at2"/>
<name>L8XX97_9GAMM</name>
<gene>
    <name evidence="2" type="ORF">F387_01810</name>
</gene>
<evidence type="ECO:0000313" key="2">
    <source>
        <dbReference type="EMBL" id="ELV07390.1"/>
    </source>
</evidence>
<proteinExistence type="predicted"/>
<dbReference type="Proteomes" id="UP000011617">
    <property type="component" value="Unassembled WGS sequence"/>
</dbReference>
<dbReference type="RefSeq" id="WP_008316652.1">
    <property type="nucleotide sequence ID" value="NZ_KB372784.1"/>
</dbReference>
<dbReference type="EMBL" id="AOBV01000013">
    <property type="protein sequence ID" value="ELV07390.1"/>
    <property type="molecule type" value="Genomic_DNA"/>
</dbReference>
<dbReference type="PATRIC" id="fig|1261130.3.peg.1748"/>
<dbReference type="GeneID" id="58264241"/>
<keyword evidence="3" id="KW-1185">Reference proteome</keyword>
<dbReference type="HOGENOM" id="CLU_060482_0_0_6"/>
<evidence type="ECO:0000313" key="3">
    <source>
        <dbReference type="Proteomes" id="UP000011617"/>
    </source>
</evidence>
<reference evidence="2 3" key="1">
    <citation type="journal article" date="2013" name="Genome Announc.">
        <title>Complete Genome Sequence of Wohlfahrtiimonas chitiniclastica Strain SH04, Isolated from Chrysomya megacephala Collected from Pudong International Airport in China.</title>
        <authorList>
            <person name="Cao X.M."/>
            <person name="Chen T."/>
            <person name="Xu L.Z."/>
            <person name="Yao L.S."/>
            <person name="Qi J."/>
            <person name="Zhang X.L."/>
            <person name="Yan Q.L."/>
            <person name="Deng Y.H."/>
            <person name="Guo T.Y."/>
            <person name="Wang J."/>
            <person name="Hu K.X."/>
            <person name="Xu B.L."/>
        </authorList>
    </citation>
    <scope>NUCLEOTIDE SEQUENCE [LARGE SCALE GENOMIC DNA]</scope>
    <source>
        <strain evidence="2 3">SH04</strain>
    </source>
</reference>
<evidence type="ECO:0000259" key="1">
    <source>
        <dbReference type="Pfam" id="PF13182"/>
    </source>
</evidence>
<dbReference type="AlphaFoldDB" id="L8XX97"/>
<sequence length="310" mass="35794">MLTKPQQDMKRPIFSGHETFPLRYGWLKKSYNAVLHATMQGFDAKDVFSNEAAISEFGVGKNMVSSMRHWCNMTGILEENQLTDFAHAVFADEGFDPWMEHPMTLWILHYHLSSNPQLVTYYWYFNINNNLNLDRKTFHNEVMEYCLKEGLKPPSPTTLKRDIECLIRLYMFKTTQNNDDAIESPLTELELITPLHKQGYFAANRGAKPTLPTPLFWEAVFRFWASVAESQKTLSLGMLAYQALSPGRLFLLDENSLIERIYDSVASFKGQVEWSETAGLKQLELKGQTTLEALIQMCEAQVQDVYRHEI</sequence>
<organism evidence="2 3">
    <name type="scientific">Wohlfahrtiimonas chitiniclastica SH04</name>
    <dbReference type="NCBI Taxonomy" id="1261130"/>
    <lineage>
        <taxon>Bacteria</taxon>
        <taxon>Pseudomonadati</taxon>
        <taxon>Pseudomonadota</taxon>
        <taxon>Gammaproteobacteria</taxon>
        <taxon>Cardiobacteriales</taxon>
        <taxon>Ignatzschineriaceae</taxon>
        <taxon>Wohlfahrtiimonas</taxon>
    </lineage>
</organism>
<protein>
    <recommendedName>
        <fullName evidence="1">DUF4007 domain-containing protein</fullName>
    </recommendedName>
</protein>
<dbReference type="InterPro" id="IPR025248">
    <property type="entry name" value="DUF4007"/>
</dbReference>
<accession>L8XX97</accession>